<reference evidence="8 9" key="1">
    <citation type="journal article" date="2018" name="Cell">
        <title>The Chara Genome: Secondary Complexity and Implications for Plant Terrestrialization.</title>
        <authorList>
            <person name="Nishiyama T."/>
            <person name="Sakayama H."/>
            <person name="Vries J.D."/>
            <person name="Buschmann H."/>
            <person name="Saint-Marcoux D."/>
            <person name="Ullrich K.K."/>
            <person name="Haas F.B."/>
            <person name="Vanderstraeten L."/>
            <person name="Becker D."/>
            <person name="Lang D."/>
            <person name="Vosolsobe S."/>
            <person name="Rombauts S."/>
            <person name="Wilhelmsson P.K.I."/>
            <person name="Janitza P."/>
            <person name="Kern R."/>
            <person name="Heyl A."/>
            <person name="Rumpler F."/>
            <person name="Villalobos L.I.A.C."/>
            <person name="Clay J.M."/>
            <person name="Skokan R."/>
            <person name="Toyoda A."/>
            <person name="Suzuki Y."/>
            <person name="Kagoshima H."/>
            <person name="Schijlen E."/>
            <person name="Tajeshwar N."/>
            <person name="Catarino B."/>
            <person name="Hetherington A.J."/>
            <person name="Saltykova A."/>
            <person name="Bonnot C."/>
            <person name="Breuninger H."/>
            <person name="Symeonidi A."/>
            <person name="Radhakrishnan G.V."/>
            <person name="Van Nieuwerburgh F."/>
            <person name="Deforce D."/>
            <person name="Chang C."/>
            <person name="Karol K.G."/>
            <person name="Hedrich R."/>
            <person name="Ulvskov P."/>
            <person name="Glockner G."/>
            <person name="Delwiche C.F."/>
            <person name="Petrasek J."/>
            <person name="Van de Peer Y."/>
            <person name="Friml J."/>
            <person name="Beilby M."/>
            <person name="Dolan L."/>
            <person name="Kohara Y."/>
            <person name="Sugano S."/>
            <person name="Fujiyama A."/>
            <person name="Delaux P.-M."/>
            <person name="Quint M."/>
            <person name="TheiBen G."/>
            <person name="Hagemann M."/>
            <person name="Harholt J."/>
            <person name="Dunand C."/>
            <person name="Zachgo S."/>
            <person name="Langdale J."/>
            <person name="Maumus F."/>
            <person name="Straeten D.V.D."/>
            <person name="Gould S.B."/>
            <person name="Rensing S.A."/>
        </authorList>
    </citation>
    <scope>NUCLEOTIDE SEQUENCE [LARGE SCALE GENOMIC DNA]</scope>
    <source>
        <strain evidence="8 9">S276</strain>
    </source>
</reference>
<dbReference type="PRINTS" id="PR00926">
    <property type="entry name" value="MITOCARRIER"/>
</dbReference>
<dbReference type="InterPro" id="IPR018108">
    <property type="entry name" value="MCP_transmembrane"/>
</dbReference>
<dbReference type="EMBL" id="BFEA01000081">
    <property type="protein sequence ID" value="GBG66948.1"/>
    <property type="molecule type" value="Genomic_DNA"/>
</dbReference>
<evidence type="ECO:0000313" key="8">
    <source>
        <dbReference type="EMBL" id="GBG66948.1"/>
    </source>
</evidence>
<dbReference type="OrthoDB" id="270584at2759"/>
<dbReference type="GO" id="GO:0055085">
    <property type="term" value="P:transmembrane transport"/>
    <property type="evidence" value="ECO:0007669"/>
    <property type="project" value="InterPro"/>
</dbReference>
<evidence type="ECO:0000256" key="3">
    <source>
        <dbReference type="ARBA" id="ARBA00022692"/>
    </source>
</evidence>
<keyword evidence="3 6" id="KW-0812">Transmembrane</keyword>
<evidence type="ECO:0000256" key="6">
    <source>
        <dbReference type="PROSITE-ProRule" id="PRU00282"/>
    </source>
</evidence>
<dbReference type="STRING" id="69332.A0A388KA62"/>
<feature type="repeat" description="Solcar" evidence="6">
    <location>
        <begin position="596"/>
        <end position="688"/>
    </location>
</feature>
<dbReference type="AlphaFoldDB" id="A0A388KA62"/>
<dbReference type="PROSITE" id="PS50920">
    <property type="entry name" value="SOLCAR"/>
    <property type="match status" value="3"/>
</dbReference>
<evidence type="ECO:0000256" key="1">
    <source>
        <dbReference type="ARBA" id="ARBA00004141"/>
    </source>
</evidence>
<evidence type="ECO:0000313" key="9">
    <source>
        <dbReference type="Proteomes" id="UP000265515"/>
    </source>
</evidence>
<keyword evidence="4" id="KW-0677">Repeat</keyword>
<dbReference type="InterPro" id="IPR002067">
    <property type="entry name" value="MCP"/>
</dbReference>
<dbReference type="GO" id="GO:0016020">
    <property type="term" value="C:membrane"/>
    <property type="evidence" value="ECO:0007669"/>
    <property type="project" value="UniProtKB-SubCell"/>
</dbReference>
<feature type="repeat" description="Solcar" evidence="6">
    <location>
        <begin position="334"/>
        <end position="419"/>
    </location>
</feature>
<keyword evidence="2" id="KW-0813">Transport</keyword>
<name>A0A388KA62_CHABU</name>
<protein>
    <recommendedName>
        <fullName evidence="10">EF-hand domain-containing protein</fullName>
    </recommendedName>
</protein>
<dbReference type="Pfam" id="PF00153">
    <property type="entry name" value="Mito_carr"/>
    <property type="match status" value="3"/>
</dbReference>
<comment type="subcellular location">
    <subcellularLocation>
        <location evidence="1">Membrane</location>
        <topology evidence="1">Multi-pass membrane protein</topology>
    </subcellularLocation>
</comment>
<organism evidence="8 9">
    <name type="scientific">Chara braunii</name>
    <name type="common">Braun's stonewort</name>
    <dbReference type="NCBI Taxonomy" id="69332"/>
    <lineage>
        <taxon>Eukaryota</taxon>
        <taxon>Viridiplantae</taxon>
        <taxon>Streptophyta</taxon>
        <taxon>Charophyceae</taxon>
        <taxon>Charales</taxon>
        <taxon>Characeae</taxon>
        <taxon>Chara</taxon>
    </lineage>
</organism>
<dbReference type="PANTHER" id="PTHR24089">
    <property type="entry name" value="SOLUTE CARRIER FAMILY 25"/>
    <property type="match status" value="1"/>
</dbReference>
<feature type="compositionally biased region" description="Basic and acidic residues" evidence="7">
    <location>
        <begin position="90"/>
        <end position="100"/>
    </location>
</feature>
<sequence>MRIMRAMDCTTLSSPAGARSSSCVKIGWASGLIVVELTSGVGMADSQTADVLGPVVFVDMKTIPADLKAGGRETGDRSSALLLSSTDGQRGGDEGVRTASDEISRRLRSRRCSHHLRIATMMRAHGGKGNGSGTIRRLCRPVVAIRQDENHDKDESGWRSTLKREFEQLDRSRTGVVGEEGLRRAAEKLRLPVSDKEVHMFAQKAGDRVTFDKFVEFATGIEDRLHATFRELDRRHIGVVSKEDIPEALRRLGITPRKVYQDDRLVSRSVGKAPSQGFGLEDLRMYLLWAKDADEVLSSRARARAAIDFGGDLDANMPLALETRAARPNLRVEPQTMRDVLAASIAGAVSRTLVAPLERMKILQMVDPSLERQDPRALLDTIQIAEGYRGLYRGNLLNVLRLFPAKAVEAAVYRALANRFDPAMTRASQAGRERHHQEGIVPKGRTGNMKETAEQGFLPDWQRNMMATVASTAGILTSHPIDTLRVATQAPIRGLGAAGAAAAATFRRSAGGLSGNGGGVGGAGASGGGIGGVGGNRRGVVDTARAILKRGGAKGFYAGIGPHVLRAVPYLFLGGYVFTSLERWYKKKVGRPDVELGPIPVVLIATAAALCAQTALYPLETVQRRLQLQAAMGPAPGRVAYSGMMDAFRDIIRREGAGALYSGLAVNNMKLLPAAAISFAIHDSARNLCDAY</sequence>
<keyword evidence="5 6" id="KW-0472">Membrane</keyword>
<dbReference type="InterPro" id="IPR011992">
    <property type="entry name" value="EF-hand-dom_pair"/>
</dbReference>
<dbReference type="SUPFAM" id="SSF47473">
    <property type="entry name" value="EF-hand"/>
    <property type="match status" value="1"/>
</dbReference>
<dbReference type="InterPro" id="IPR023395">
    <property type="entry name" value="MCP_dom_sf"/>
</dbReference>
<dbReference type="SUPFAM" id="SSF103506">
    <property type="entry name" value="Mitochondrial carrier"/>
    <property type="match status" value="1"/>
</dbReference>
<feature type="repeat" description="Solcar" evidence="6">
    <location>
        <begin position="458"/>
        <end position="584"/>
    </location>
</feature>
<feature type="region of interest" description="Disordered" evidence="7">
    <location>
        <begin position="68"/>
        <end position="100"/>
    </location>
</feature>
<comment type="caution">
    <text evidence="8">The sequence shown here is derived from an EMBL/GenBank/DDBJ whole genome shotgun (WGS) entry which is preliminary data.</text>
</comment>
<dbReference type="Proteomes" id="UP000265515">
    <property type="component" value="Unassembled WGS sequence"/>
</dbReference>
<evidence type="ECO:0000256" key="7">
    <source>
        <dbReference type="SAM" id="MobiDB-lite"/>
    </source>
</evidence>
<dbReference type="Gene3D" id="1.50.40.10">
    <property type="entry name" value="Mitochondrial carrier domain"/>
    <property type="match status" value="1"/>
</dbReference>
<gene>
    <name evidence="8" type="ORF">CBR_g74635</name>
</gene>
<accession>A0A388KA62</accession>
<evidence type="ECO:0000256" key="4">
    <source>
        <dbReference type="ARBA" id="ARBA00022737"/>
    </source>
</evidence>
<evidence type="ECO:0000256" key="2">
    <source>
        <dbReference type="ARBA" id="ARBA00022448"/>
    </source>
</evidence>
<dbReference type="Gene3D" id="1.10.238.10">
    <property type="entry name" value="EF-hand"/>
    <property type="match status" value="1"/>
</dbReference>
<dbReference type="Gramene" id="GBG66948">
    <property type="protein sequence ID" value="GBG66948"/>
    <property type="gene ID" value="CBR_g74635"/>
</dbReference>
<keyword evidence="9" id="KW-1185">Reference proteome</keyword>
<feature type="region of interest" description="Disordered" evidence="7">
    <location>
        <begin position="427"/>
        <end position="447"/>
    </location>
</feature>
<proteinExistence type="predicted"/>
<evidence type="ECO:0000256" key="5">
    <source>
        <dbReference type="ARBA" id="ARBA00023136"/>
    </source>
</evidence>
<evidence type="ECO:0008006" key="10">
    <source>
        <dbReference type="Google" id="ProtNLM"/>
    </source>
</evidence>